<dbReference type="GO" id="GO:0004115">
    <property type="term" value="F:3',5'-cyclic-AMP phosphodiesterase activity"/>
    <property type="evidence" value="ECO:0007669"/>
    <property type="project" value="InterPro"/>
</dbReference>
<organism evidence="2 3">
    <name type="scientific">Nitrincola lacisaponensis</name>
    <dbReference type="NCBI Taxonomy" id="267850"/>
    <lineage>
        <taxon>Bacteria</taxon>
        <taxon>Pseudomonadati</taxon>
        <taxon>Pseudomonadota</taxon>
        <taxon>Gammaproteobacteria</taxon>
        <taxon>Oceanospirillales</taxon>
        <taxon>Oceanospirillaceae</taxon>
        <taxon>Nitrincola</taxon>
    </lineage>
</organism>
<evidence type="ECO:0000259" key="1">
    <source>
        <dbReference type="Pfam" id="PF12706"/>
    </source>
</evidence>
<feature type="domain" description="Metallo-beta-lactamase" evidence="1">
    <location>
        <begin position="27"/>
        <end position="223"/>
    </location>
</feature>
<dbReference type="Proteomes" id="UP000027318">
    <property type="component" value="Unassembled WGS sequence"/>
</dbReference>
<dbReference type="SUPFAM" id="SSF56281">
    <property type="entry name" value="Metallo-hydrolase/oxidoreductase"/>
    <property type="match status" value="1"/>
</dbReference>
<dbReference type="PATRIC" id="fig|267850.7.peg.2419"/>
<comment type="caution">
    <text evidence="2">The sequence shown here is derived from an EMBL/GenBank/DDBJ whole genome shotgun (WGS) entry which is preliminary data.</text>
</comment>
<dbReference type="STRING" id="267850.ADINL_2451"/>
<dbReference type="OrthoDB" id="9803916at2"/>
<dbReference type="Gene3D" id="3.60.15.10">
    <property type="entry name" value="Ribonuclease Z/Hydroxyacylglutathione hydrolase-like"/>
    <property type="match status" value="1"/>
</dbReference>
<reference evidence="2 3" key="1">
    <citation type="journal article" date="2005" name="Int. J. Syst. Evol. Microbiol.">
        <title>Nitrincola lacisaponensis gen. nov., sp. nov., a novel alkaliphilic bacterium isolated from an alkaline, saline lake.</title>
        <authorList>
            <person name="Dimitriu P.A."/>
            <person name="Shukla S.K."/>
            <person name="Conradt J."/>
            <person name="Marquez M.C."/>
            <person name="Ventosa A."/>
            <person name="Maglia A."/>
            <person name="Peyton B.M."/>
            <person name="Pinkart H.C."/>
            <person name="Mormile M.R."/>
        </authorList>
    </citation>
    <scope>NUCLEOTIDE SEQUENCE [LARGE SCALE GENOMIC DNA]</scope>
    <source>
        <strain evidence="2 3">4CA</strain>
    </source>
</reference>
<dbReference type="PANTHER" id="PTHR28283:SF1">
    <property type="entry name" value="3',5'-CYCLIC-NUCLEOTIDE PHOSPHODIESTERASE 1"/>
    <property type="match status" value="1"/>
</dbReference>
<sequence>MKVEVLGCSGGMGAGEYTTCVRINDQLLIDAGSGLGTLSQSEMLKIQQVYLTHAHLDHVCFLPLLLDNLFEQLHSPLQVCALPEVIAVLKTHLFNWSIWPDFTTLPNTQSPVLEFVPVDRAYAVVAGVKQVSPIKAHHVVPACGYRIESDEGKVFCFSGDTSFDPQVVDAYDQLGSIDCLMLECAFPDRLQHIADQSRHLTPHSLAGFIRSLKKPPGALWITHLKPAFRDEIQAQLTQCKLPVDLKFLSSGDTFIL</sequence>
<dbReference type="PRINTS" id="PR00388">
    <property type="entry name" value="PDIESTERASE2"/>
</dbReference>
<keyword evidence="3" id="KW-1185">Reference proteome</keyword>
<dbReference type="GO" id="GO:0006198">
    <property type="term" value="P:cAMP catabolic process"/>
    <property type="evidence" value="ECO:0007669"/>
    <property type="project" value="InterPro"/>
</dbReference>
<dbReference type="RefSeq" id="WP_036548298.1">
    <property type="nucleotide sequence ID" value="NZ_JBKBNO010000002.1"/>
</dbReference>
<name>A0A063Y458_9GAMM</name>
<dbReference type="EMBL" id="JMSZ01000032">
    <property type="protein sequence ID" value="KDE39322.1"/>
    <property type="molecule type" value="Genomic_DNA"/>
</dbReference>
<gene>
    <name evidence="2" type="ORF">ADINL_2451</name>
</gene>
<dbReference type="InterPro" id="IPR001279">
    <property type="entry name" value="Metallo-B-lactamas"/>
</dbReference>
<dbReference type="CDD" id="cd07735">
    <property type="entry name" value="class_II_PDE_MBL-fold"/>
    <property type="match status" value="1"/>
</dbReference>
<dbReference type="PANTHER" id="PTHR28283">
    <property type="entry name" value="3',5'-CYCLIC-NUCLEOTIDE PHOSPHODIESTERASE 1"/>
    <property type="match status" value="1"/>
</dbReference>
<evidence type="ECO:0000313" key="3">
    <source>
        <dbReference type="Proteomes" id="UP000027318"/>
    </source>
</evidence>
<dbReference type="GO" id="GO:0047555">
    <property type="term" value="F:3',5'-cyclic-GMP phosphodiesterase activity"/>
    <property type="evidence" value="ECO:0007669"/>
    <property type="project" value="TreeGrafter"/>
</dbReference>
<protein>
    <submittedName>
        <fullName evidence="2">cAMP phosphodiesterases class-II:Metallo-beta-lactamase superfamily</fullName>
    </submittedName>
</protein>
<accession>A0A063Y458</accession>
<dbReference type="AlphaFoldDB" id="A0A063Y458"/>
<dbReference type="GO" id="GO:1902660">
    <property type="term" value="P:negative regulation of glucose mediated signaling pathway"/>
    <property type="evidence" value="ECO:0007669"/>
    <property type="project" value="TreeGrafter"/>
</dbReference>
<dbReference type="Pfam" id="PF12706">
    <property type="entry name" value="Lactamase_B_2"/>
    <property type="match status" value="1"/>
</dbReference>
<dbReference type="InterPro" id="IPR000396">
    <property type="entry name" value="Pdiesterase2"/>
</dbReference>
<evidence type="ECO:0000313" key="2">
    <source>
        <dbReference type="EMBL" id="KDE39322.1"/>
    </source>
</evidence>
<proteinExistence type="predicted"/>
<dbReference type="InterPro" id="IPR036866">
    <property type="entry name" value="RibonucZ/Hydroxyglut_hydro"/>
</dbReference>